<gene>
    <name evidence="2" type="ORF">GLP15_3118</name>
</gene>
<feature type="compositionally biased region" description="Low complexity" evidence="1">
    <location>
        <begin position="61"/>
        <end position="74"/>
    </location>
</feature>
<evidence type="ECO:0000313" key="2">
    <source>
        <dbReference type="EMBL" id="EFO63223.1"/>
    </source>
</evidence>
<name>E1F2R3_GIAIA</name>
<organism evidence="2 3">
    <name type="scientific">Giardia intestinalis (strain P15)</name>
    <name type="common">Giardia lamblia</name>
    <dbReference type="NCBI Taxonomy" id="658858"/>
    <lineage>
        <taxon>Eukaryota</taxon>
        <taxon>Metamonada</taxon>
        <taxon>Diplomonadida</taxon>
        <taxon>Hexamitidae</taxon>
        <taxon>Giardiinae</taxon>
        <taxon>Giardia</taxon>
    </lineage>
</organism>
<sequence>MESISQFALDLEVFFRSEEERVAICFHTRINEDQDYGTDDSVLSTTLATSHPVHKNYYEDSVISSSPSPASVHSYLEMGDWSSDPDSHDNRKGRDYDQESETESSAGTLANASSSLLLSSSATPDGSVKSDSDVW</sequence>
<reference evidence="2 3" key="1">
    <citation type="journal article" date="2010" name="BMC Genomics">
        <title>Genome analysis and comparative genomics of a Giardia intestinalis assemblage E isolate.</title>
        <authorList>
            <person name="Jerlstrom-Hultqvist J."/>
            <person name="Franzen O."/>
            <person name="Ankarklev J."/>
            <person name="Xu F."/>
            <person name="Nohynkova E."/>
            <person name="Andersson J.O."/>
            <person name="Svard S.G."/>
            <person name="Andersson B."/>
        </authorList>
    </citation>
    <scope>NUCLEOTIDE SEQUENCE [LARGE SCALE GENOMIC DNA]</scope>
    <source>
        <strain evidence="2 3">P15</strain>
    </source>
</reference>
<feature type="compositionally biased region" description="Basic and acidic residues" evidence="1">
    <location>
        <begin position="85"/>
        <end position="97"/>
    </location>
</feature>
<evidence type="ECO:0000313" key="3">
    <source>
        <dbReference type="Proteomes" id="UP000008974"/>
    </source>
</evidence>
<dbReference type="Proteomes" id="UP000008974">
    <property type="component" value="Unassembled WGS sequence"/>
</dbReference>
<dbReference type="EMBL" id="ACVC01000140">
    <property type="protein sequence ID" value="EFO63223.1"/>
    <property type="molecule type" value="Genomic_DNA"/>
</dbReference>
<feature type="region of interest" description="Disordered" evidence="1">
    <location>
        <begin position="60"/>
        <end position="135"/>
    </location>
</feature>
<feature type="compositionally biased region" description="Low complexity" evidence="1">
    <location>
        <begin position="104"/>
        <end position="122"/>
    </location>
</feature>
<accession>E1F2R3</accession>
<dbReference type="OrthoDB" id="10420220at2759"/>
<dbReference type="OMA" id="CFHTRIN"/>
<comment type="caution">
    <text evidence="2">The sequence shown here is derived from an EMBL/GenBank/DDBJ whole genome shotgun (WGS) entry which is preliminary data.</text>
</comment>
<dbReference type="AlphaFoldDB" id="E1F2R3"/>
<dbReference type="VEuPathDB" id="GiardiaDB:GLP15_3118"/>
<proteinExistence type="predicted"/>
<evidence type="ECO:0000256" key="1">
    <source>
        <dbReference type="SAM" id="MobiDB-lite"/>
    </source>
</evidence>
<protein>
    <submittedName>
        <fullName evidence="2">Uncharacterized protein</fullName>
    </submittedName>
</protein>